<dbReference type="eggNOG" id="COG0526">
    <property type="taxonomic scope" value="Bacteria"/>
</dbReference>
<protein>
    <submittedName>
        <fullName evidence="5">Thioredoxin family protein</fullName>
    </submittedName>
</protein>
<dbReference type="PROSITE" id="PS51352">
    <property type="entry name" value="THIOREDOXIN_2"/>
    <property type="match status" value="1"/>
</dbReference>
<proteinExistence type="predicted"/>
<dbReference type="Gene3D" id="3.40.30.10">
    <property type="entry name" value="Glutaredoxin"/>
    <property type="match status" value="1"/>
</dbReference>
<dbReference type="InterPro" id="IPR017937">
    <property type="entry name" value="Thioredoxin_CS"/>
</dbReference>
<dbReference type="GO" id="GO:0030313">
    <property type="term" value="C:cell envelope"/>
    <property type="evidence" value="ECO:0007669"/>
    <property type="project" value="UniProtKB-SubCell"/>
</dbReference>
<accession>Q0F1J5</accession>
<evidence type="ECO:0000256" key="2">
    <source>
        <dbReference type="ARBA" id="ARBA00022748"/>
    </source>
</evidence>
<dbReference type="InParanoid" id="Q0F1J5"/>
<dbReference type="GO" id="GO:0017004">
    <property type="term" value="P:cytochrome complex assembly"/>
    <property type="evidence" value="ECO:0007669"/>
    <property type="project" value="UniProtKB-KW"/>
</dbReference>
<dbReference type="InterPro" id="IPR036249">
    <property type="entry name" value="Thioredoxin-like_sf"/>
</dbReference>
<comment type="caution">
    <text evidence="5">The sequence shown here is derived from an EMBL/GenBank/DDBJ whole genome shotgun (WGS) entry which is preliminary data.</text>
</comment>
<dbReference type="HOGENOM" id="CLU_042529_11_0_0"/>
<evidence type="ECO:0000259" key="4">
    <source>
        <dbReference type="PROSITE" id="PS51352"/>
    </source>
</evidence>
<dbReference type="GO" id="GO:0015036">
    <property type="term" value="F:disulfide oxidoreductase activity"/>
    <property type="evidence" value="ECO:0007669"/>
    <property type="project" value="UniProtKB-ARBA"/>
</dbReference>
<dbReference type="PROSITE" id="PS51257">
    <property type="entry name" value="PROKAR_LIPOPROTEIN"/>
    <property type="match status" value="1"/>
</dbReference>
<organism evidence="5 6">
    <name type="scientific">Mariprofundus ferrooxydans PV-1</name>
    <dbReference type="NCBI Taxonomy" id="314345"/>
    <lineage>
        <taxon>Bacteria</taxon>
        <taxon>Pseudomonadati</taxon>
        <taxon>Pseudomonadota</taxon>
        <taxon>Candidatius Mariprofundia</taxon>
        <taxon>Mariprofundales</taxon>
        <taxon>Mariprofundaceae</taxon>
        <taxon>Mariprofundus</taxon>
    </lineage>
</organism>
<dbReference type="AlphaFoldDB" id="Q0F1J5"/>
<evidence type="ECO:0000256" key="3">
    <source>
        <dbReference type="ARBA" id="ARBA00023284"/>
    </source>
</evidence>
<dbReference type="PANTHER" id="PTHR42852">
    <property type="entry name" value="THIOL:DISULFIDE INTERCHANGE PROTEIN DSBE"/>
    <property type="match status" value="1"/>
</dbReference>
<dbReference type="SUPFAM" id="SSF52833">
    <property type="entry name" value="Thioredoxin-like"/>
    <property type="match status" value="1"/>
</dbReference>
<dbReference type="RefSeq" id="WP_009849659.1">
    <property type="nucleotide sequence ID" value="NZ_DS022294.1"/>
</dbReference>
<dbReference type="PROSITE" id="PS00194">
    <property type="entry name" value="THIOREDOXIN_1"/>
    <property type="match status" value="1"/>
</dbReference>
<keyword evidence="3" id="KW-0676">Redox-active center</keyword>
<reference evidence="5 6" key="1">
    <citation type="submission" date="2006-09" db="EMBL/GenBank/DDBJ databases">
        <authorList>
            <person name="Emerson D."/>
            <person name="Ferriera S."/>
            <person name="Johnson J."/>
            <person name="Kravitz S."/>
            <person name="Halpern A."/>
            <person name="Remington K."/>
            <person name="Beeson K."/>
            <person name="Tran B."/>
            <person name="Rogers Y.-H."/>
            <person name="Friedman R."/>
            <person name="Venter J.C."/>
        </authorList>
    </citation>
    <scope>NUCLEOTIDE SEQUENCE [LARGE SCALE GENOMIC DNA]</scope>
    <source>
        <strain evidence="5 6">PV-1</strain>
    </source>
</reference>
<evidence type="ECO:0000313" key="6">
    <source>
        <dbReference type="Proteomes" id="UP000005297"/>
    </source>
</evidence>
<dbReference type="InterPro" id="IPR013740">
    <property type="entry name" value="Redoxin"/>
</dbReference>
<dbReference type="Pfam" id="PF08534">
    <property type="entry name" value="Redoxin"/>
    <property type="match status" value="1"/>
</dbReference>
<keyword evidence="2" id="KW-0201">Cytochrome c-type biogenesis</keyword>
<dbReference type="CDD" id="cd02966">
    <property type="entry name" value="TlpA_like_family"/>
    <property type="match status" value="1"/>
</dbReference>
<dbReference type="PANTHER" id="PTHR42852:SF13">
    <property type="entry name" value="PROTEIN DIPZ"/>
    <property type="match status" value="1"/>
</dbReference>
<comment type="subcellular location">
    <subcellularLocation>
        <location evidence="1">Cell envelope</location>
    </subcellularLocation>
</comment>
<sequence length="188" mass="20623">MTRIIGLMLLAGLLAACSVDPDSSGKALPVKGQAMPIFKMGTLDGKLVDSHNLFAGKVIILNVWATWCPPCRKEMPDLIRLSRLLPANKFIVVGLAADNQAEDVRKFIEEKHVSFPIYWDKGGKQLAGPQLGVFKYPETFIINRRGVYLEKIMGGFPWASPITVRILNTIYNTGKIPEQSSAGTPGAR</sequence>
<dbReference type="FunCoup" id="Q0F1J5">
    <property type="interactions" value="213"/>
</dbReference>
<name>Q0F1J5_9PROT</name>
<evidence type="ECO:0000256" key="1">
    <source>
        <dbReference type="ARBA" id="ARBA00004196"/>
    </source>
</evidence>
<evidence type="ECO:0000313" key="5">
    <source>
        <dbReference type="EMBL" id="EAU55196.1"/>
    </source>
</evidence>
<dbReference type="EMBL" id="AATS01000003">
    <property type="protein sequence ID" value="EAU55196.1"/>
    <property type="molecule type" value="Genomic_DNA"/>
</dbReference>
<gene>
    <name evidence="5" type="ORF">SPV1_10706</name>
</gene>
<dbReference type="Proteomes" id="UP000005297">
    <property type="component" value="Unassembled WGS sequence"/>
</dbReference>
<keyword evidence="6" id="KW-1185">Reference proteome</keyword>
<dbReference type="InterPro" id="IPR050553">
    <property type="entry name" value="Thioredoxin_ResA/DsbE_sf"/>
</dbReference>
<dbReference type="InterPro" id="IPR013766">
    <property type="entry name" value="Thioredoxin_domain"/>
</dbReference>
<feature type="domain" description="Thioredoxin" evidence="4">
    <location>
        <begin position="29"/>
        <end position="172"/>
    </location>
</feature>